<sequence length="187" mass="20157">MKKGKLFIILILAVIVVAAFGGKGGKNATTATKSLSSVDTGIKGKDSELTATPKITEEPTATPSPTPEPTMVPELKSGSKGDEVTALQELLVQYGYLSGKASGKYDNATIKAVKDFQINNRLEETGKCTEEVWEKITNWPKQQETVYKSKKGKVYHSRSDCSGMKTATSMTLSDALRKGLTPCSHCH</sequence>
<dbReference type="EMBL" id="FWXZ01000003">
    <property type="protein sequence ID" value="SMC63725.1"/>
    <property type="molecule type" value="Genomic_DNA"/>
</dbReference>
<gene>
    <name evidence="1" type="ORF">SAMN06297397_1696</name>
</gene>
<organism evidence="1 2">
    <name type="scientific">Aristaeella lactis</name>
    <dbReference type="NCBI Taxonomy" id="3046383"/>
    <lineage>
        <taxon>Bacteria</taxon>
        <taxon>Bacillati</taxon>
        <taxon>Bacillota</taxon>
        <taxon>Clostridia</taxon>
        <taxon>Eubacteriales</taxon>
        <taxon>Aristaeellaceae</taxon>
        <taxon>Aristaeella</taxon>
    </lineage>
</organism>
<name>A0AC61PLN0_9FIRM</name>
<keyword evidence="2" id="KW-1185">Reference proteome</keyword>
<evidence type="ECO:0000313" key="1">
    <source>
        <dbReference type="EMBL" id="SMC63725.1"/>
    </source>
</evidence>
<proteinExistence type="predicted"/>
<reference evidence="1" key="1">
    <citation type="submission" date="2017-04" db="EMBL/GenBank/DDBJ databases">
        <authorList>
            <person name="Varghese N."/>
            <person name="Submissions S."/>
        </authorList>
    </citation>
    <scope>NUCLEOTIDE SEQUENCE</scope>
    <source>
        <strain evidence="1">WTE2008</strain>
    </source>
</reference>
<evidence type="ECO:0000313" key="2">
    <source>
        <dbReference type="Proteomes" id="UP000192328"/>
    </source>
</evidence>
<accession>A0AC61PLN0</accession>
<protein>
    <submittedName>
        <fullName evidence="1">Peptidoglycan binding domain-containing protein</fullName>
    </submittedName>
</protein>
<comment type="caution">
    <text evidence="1">The sequence shown here is derived from an EMBL/GenBank/DDBJ whole genome shotgun (WGS) entry which is preliminary data.</text>
</comment>
<dbReference type="Proteomes" id="UP000192328">
    <property type="component" value="Unassembled WGS sequence"/>
</dbReference>